<sequence length="474" mass="52668">MCQPPSPEEVREKLGTSIPANVTVEKVQPVLNPRPQRIYKVDLSNSTSLHLVNPPYSKWRPLRSDEGMVLSETIAVRWIKERAEQKFSSFSSSSSSSKDKKQLEAAAAAAAAEKQPEAKDEHQPEAEAKDEENQQDQKDFISQIPTIFHHDQEPSPPKEWYTFYLCQTGTPLSLITPSISQETRNVPNGINFQLGKLHRNLAEFTSPTGRFGPVAATIPPPPTLFGQQQQHLLTAAGGLFGTVGTASWSVAFHSMLEGSLRDGEDMAVVLSYSTIRRHFRRLGYLLDEVRVPRLVVVDGGDESNILVSEEEEGGKWRVKGLRDWSSCVFGDPLLGSVFFELETEIEVIRGFNFGEENNNIWPRGIKGGIIEDEETAWVRVLLYETYHAVRKIVGEFYRPRGGGGGSSGGSSEKELEARRRLNLVLGKLGEVPDDVKGGTRKKKHERRLSGEMSPAKRLRALPAPPSSEKGERSS</sequence>
<reference evidence="2" key="1">
    <citation type="journal article" date="2023" name="Mol. Phylogenet. Evol.">
        <title>Genome-scale phylogeny and comparative genomics of the fungal order Sordariales.</title>
        <authorList>
            <person name="Hensen N."/>
            <person name="Bonometti L."/>
            <person name="Westerberg I."/>
            <person name="Brannstrom I.O."/>
            <person name="Guillou S."/>
            <person name="Cros-Aarteil S."/>
            <person name="Calhoun S."/>
            <person name="Haridas S."/>
            <person name="Kuo A."/>
            <person name="Mondo S."/>
            <person name="Pangilinan J."/>
            <person name="Riley R."/>
            <person name="LaButti K."/>
            <person name="Andreopoulos B."/>
            <person name="Lipzen A."/>
            <person name="Chen C."/>
            <person name="Yan M."/>
            <person name="Daum C."/>
            <person name="Ng V."/>
            <person name="Clum A."/>
            <person name="Steindorff A."/>
            <person name="Ohm R.A."/>
            <person name="Martin F."/>
            <person name="Silar P."/>
            <person name="Natvig D.O."/>
            <person name="Lalanne C."/>
            <person name="Gautier V."/>
            <person name="Ament-Velasquez S.L."/>
            <person name="Kruys A."/>
            <person name="Hutchinson M.I."/>
            <person name="Powell A.J."/>
            <person name="Barry K."/>
            <person name="Miller A.N."/>
            <person name="Grigoriev I.V."/>
            <person name="Debuchy R."/>
            <person name="Gladieux P."/>
            <person name="Hiltunen Thoren M."/>
            <person name="Johannesson H."/>
        </authorList>
    </citation>
    <scope>NUCLEOTIDE SEQUENCE</scope>
    <source>
        <strain evidence="2">CBS 990.96</strain>
    </source>
</reference>
<dbReference type="Proteomes" id="UP001301958">
    <property type="component" value="Unassembled WGS sequence"/>
</dbReference>
<name>A0AAN7BRJ0_9PEZI</name>
<keyword evidence="3" id="KW-1185">Reference proteome</keyword>
<dbReference type="AlphaFoldDB" id="A0AAN7BRJ0"/>
<evidence type="ECO:0000313" key="2">
    <source>
        <dbReference type="EMBL" id="KAK4228162.1"/>
    </source>
</evidence>
<feature type="compositionally biased region" description="Basic and acidic residues" evidence="1">
    <location>
        <begin position="114"/>
        <end position="136"/>
    </location>
</feature>
<evidence type="ECO:0000313" key="3">
    <source>
        <dbReference type="Proteomes" id="UP001301958"/>
    </source>
</evidence>
<accession>A0AAN7BRJ0</accession>
<feature type="region of interest" description="Disordered" evidence="1">
    <location>
        <begin position="89"/>
        <end position="136"/>
    </location>
</feature>
<proteinExistence type="predicted"/>
<evidence type="ECO:0000256" key="1">
    <source>
        <dbReference type="SAM" id="MobiDB-lite"/>
    </source>
</evidence>
<protein>
    <submittedName>
        <fullName evidence="2">Uncharacterized protein</fullName>
    </submittedName>
</protein>
<dbReference type="EMBL" id="MU865322">
    <property type="protein sequence ID" value="KAK4228162.1"/>
    <property type="molecule type" value="Genomic_DNA"/>
</dbReference>
<gene>
    <name evidence="2" type="ORF">QBC38DRAFT_443052</name>
</gene>
<reference evidence="2" key="2">
    <citation type="submission" date="2023-05" db="EMBL/GenBank/DDBJ databases">
        <authorList>
            <consortium name="Lawrence Berkeley National Laboratory"/>
            <person name="Steindorff A."/>
            <person name="Hensen N."/>
            <person name="Bonometti L."/>
            <person name="Westerberg I."/>
            <person name="Brannstrom I.O."/>
            <person name="Guillou S."/>
            <person name="Cros-Aarteil S."/>
            <person name="Calhoun S."/>
            <person name="Haridas S."/>
            <person name="Kuo A."/>
            <person name="Mondo S."/>
            <person name="Pangilinan J."/>
            <person name="Riley R."/>
            <person name="Labutti K."/>
            <person name="Andreopoulos B."/>
            <person name="Lipzen A."/>
            <person name="Chen C."/>
            <person name="Yanf M."/>
            <person name="Daum C."/>
            <person name="Ng V."/>
            <person name="Clum A."/>
            <person name="Ohm R."/>
            <person name="Martin F."/>
            <person name="Silar P."/>
            <person name="Natvig D."/>
            <person name="Lalanne C."/>
            <person name="Gautier V."/>
            <person name="Ament-Velasquez S.L."/>
            <person name="Kruys A."/>
            <person name="Hutchinson M.I."/>
            <person name="Powell A.J."/>
            <person name="Barry K."/>
            <person name="Miller A.N."/>
            <person name="Grigoriev I.V."/>
            <person name="Debuchy R."/>
            <person name="Gladieux P."/>
            <person name="Thoren M.H."/>
            <person name="Johannesson H."/>
        </authorList>
    </citation>
    <scope>NUCLEOTIDE SEQUENCE</scope>
    <source>
        <strain evidence="2">CBS 990.96</strain>
    </source>
</reference>
<feature type="region of interest" description="Disordered" evidence="1">
    <location>
        <begin position="430"/>
        <end position="474"/>
    </location>
</feature>
<comment type="caution">
    <text evidence="2">The sequence shown here is derived from an EMBL/GenBank/DDBJ whole genome shotgun (WGS) entry which is preliminary data.</text>
</comment>
<organism evidence="2 3">
    <name type="scientific">Podospora fimiseda</name>
    <dbReference type="NCBI Taxonomy" id="252190"/>
    <lineage>
        <taxon>Eukaryota</taxon>
        <taxon>Fungi</taxon>
        <taxon>Dikarya</taxon>
        <taxon>Ascomycota</taxon>
        <taxon>Pezizomycotina</taxon>
        <taxon>Sordariomycetes</taxon>
        <taxon>Sordariomycetidae</taxon>
        <taxon>Sordariales</taxon>
        <taxon>Podosporaceae</taxon>
        <taxon>Podospora</taxon>
    </lineage>
</organism>